<comment type="caution">
    <text evidence="2">The sequence shown here is derived from an EMBL/GenBank/DDBJ whole genome shotgun (WGS) entry which is preliminary data.</text>
</comment>
<evidence type="ECO:0000313" key="2">
    <source>
        <dbReference type="EMBL" id="MDG4945958.1"/>
    </source>
</evidence>
<keyword evidence="3" id="KW-1185">Reference proteome</keyword>
<keyword evidence="1" id="KW-0472">Membrane</keyword>
<sequence length="144" mass="15877">MNILILIIFGILGAVLTFYVSEKFKISAVKSSALLSLVLALFFYFFPSVVNPFLSKNIPLVFFGTSFIGMVSPQIKVGYKRLAISGAIFPLLFIFKSDFFEGFGGALGALAFISLLATLGFSDLLMNKRNILRSIVYVKNKVNK</sequence>
<proteinExistence type="predicted"/>
<dbReference type="AlphaFoldDB" id="A0A9X4RUA9"/>
<dbReference type="Proteomes" id="UP001152599">
    <property type="component" value="Unassembled WGS sequence"/>
</dbReference>
<organism evidence="2 3">
    <name type="scientific">Profundicola chukchiensis</name>
    <dbReference type="NCBI Taxonomy" id="2961959"/>
    <lineage>
        <taxon>Bacteria</taxon>
        <taxon>Pseudomonadati</taxon>
        <taxon>Bacteroidota</taxon>
        <taxon>Flavobacteriia</taxon>
        <taxon>Flavobacteriales</taxon>
        <taxon>Weeksellaceae</taxon>
        <taxon>Profundicola</taxon>
    </lineage>
</organism>
<feature type="transmembrane region" description="Helical" evidence="1">
    <location>
        <begin position="6"/>
        <end position="21"/>
    </location>
</feature>
<gene>
    <name evidence="2" type="ORF">NMK71_05995</name>
</gene>
<name>A0A9X4RUA9_9FLAO</name>
<keyword evidence="1" id="KW-0812">Transmembrane</keyword>
<feature type="transmembrane region" description="Helical" evidence="1">
    <location>
        <begin position="28"/>
        <end position="46"/>
    </location>
</feature>
<dbReference type="EMBL" id="JANCMU010000002">
    <property type="protein sequence ID" value="MDG4945958.1"/>
    <property type="molecule type" value="Genomic_DNA"/>
</dbReference>
<feature type="transmembrane region" description="Helical" evidence="1">
    <location>
        <begin position="106"/>
        <end position="125"/>
    </location>
</feature>
<protein>
    <submittedName>
        <fullName evidence="2">Uncharacterized protein</fullName>
    </submittedName>
</protein>
<keyword evidence="1" id="KW-1133">Transmembrane helix</keyword>
<evidence type="ECO:0000313" key="3">
    <source>
        <dbReference type="Proteomes" id="UP001152599"/>
    </source>
</evidence>
<reference evidence="2" key="1">
    <citation type="submission" date="2022-07" db="EMBL/GenBank/DDBJ databases">
        <title>Description and genome-wide analysis of Profundicola chukchiensis gen. nov., sp. nov., marine bacteria isolated from bottom sediments of the Chukchi Sea.</title>
        <authorList>
            <person name="Romanenko L."/>
            <person name="Otstavnykh N."/>
            <person name="Kurilenko V."/>
            <person name="Eremeev V."/>
            <person name="Velansky P."/>
            <person name="Mikhailov V."/>
            <person name="Isaeva M."/>
        </authorList>
    </citation>
    <scope>NUCLEOTIDE SEQUENCE</scope>
    <source>
        <strain evidence="2">KMM 9713</strain>
    </source>
</reference>
<dbReference type="RefSeq" id="WP_304420481.1">
    <property type="nucleotide sequence ID" value="NZ_JANCMU010000002.1"/>
</dbReference>
<accession>A0A9X4RUA9</accession>
<evidence type="ECO:0000256" key="1">
    <source>
        <dbReference type="SAM" id="Phobius"/>
    </source>
</evidence>